<evidence type="ECO:0000256" key="2">
    <source>
        <dbReference type="ARBA" id="ARBA00004798"/>
    </source>
</evidence>
<organism evidence="16 17">
    <name type="scientific">Methanosarcina barkeri 3</name>
    <dbReference type="NCBI Taxonomy" id="1434107"/>
    <lineage>
        <taxon>Archaea</taxon>
        <taxon>Methanobacteriati</taxon>
        <taxon>Methanobacteriota</taxon>
        <taxon>Stenosarchaea group</taxon>
        <taxon>Methanomicrobia</taxon>
        <taxon>Methanosarcinales</taxon>
        <taxon>Methanosarcinaceae</taxon>
        <taxon>Methanosarcina</taxon>
    </lineage>
</organism>
<feature type="binding site" evidence="10 13">
    <location>
        <position position="445"/>
    </location>
    <ligand>
        <name>Mn(2+)</name>
        <dbReference type="ChEBI" id="CHEBI:29035"/>
        <label>2</label>
    </ligand>
</feature>
<dbReference type="KEGG" id="mbak:MSBR3_1127"/>
<dbReference type="InterPro" id="IPR006124">
    <property type="entry name" value="Metalloenzyme"/>
</dbReference>
<evidence type="ECO:0000256" key="10">
    <source>
        <dbReference type="HAMAP-Rule" id="MF_01038"/>
    </source>
</evidence>
<comment type="cofactor">
    <cofactor evidence="10">
        <name>Mn(2+)</name>
        <dbReference type="ChEBI" id="CHEBI:29035"/>
    </cofactor>
    <text evidence="10">Binds 2 manganese ions per subunit.</text>
</comment>
<dbReference type="OrthoDB" id="146005at2157"/>
<feature type="binding site" evidence="10 13">
    <location>
        <position position="408"/>
    </location>
    <ligand>
        <name>Mn(2+)</name>
        <dbReference type="ChEBI" id="CHEBI:29035"/>
        <label>1</label>
    </ligand>
</feature>
<feature type="binding site" evidence="10 12">
    <location>
        <position position="125"/>
    </location>
    <ligand>
        <name>substrate</name>
    </ligand>
</feature>
<dbReference type="PANTHER" id="PTHR31637">
    <property type="entry name" value="2,3-BISPHOSPHOGLYCERATE-INDEPENDENT PHOSPHOGLYCERATE MUTASE"/>
    <property type="match status" value="1"/>
</dbReference>
<dbReference type="HAMAP" id="MF_01038">
    <property type="entry name" value="GpmI"/>
    <property type="match status" value="1"/>
</dbReference>
<dbReference type="InterPro" id="IPR036646">
    <property type="entry name" value="PGAM_B_sf"/>
</dbReference>
<keyword evidence="8 10" id="KW-0413">Isomerase</keyword>
<dbReference type="GO" id="GO:0006007">
    <property type="term" value="P:glucose catabolic process"/>
    <property type="evidence" value="ECO:0007669"/>
    <property type="project" value="InterPro"/>
</dbReference>
<dbReference type="RefSeq" id="WP_048107152.1">
    <property type="nucleotide sequence ID" value="NZ_CP009517.1"/>
</dbReference>
<dbReference type="InterPro" id="IPR005995">
    <property type="entry name" value="Pgm_bpd_ind"/>
</dbReference>
<dbReference type="GO" id="GO:0006096">
    <property type="term" value="P:glycolytic process"/>
    <property type="evidence" value="ECO:0007669"/>
    <property type="project" value="UniProtKB-UniRule"/>
</dbReference>
<dbReference type="AlphaFoldDB" id="A0A0E3WVX9"/>
<comment type="catalytic activity">
    <reaction evidence="1 10">
        <text>(2R)-2-phosphoglycerate = (2R)-3-phosphoglycerate</text>
        <dbReference type="Rhea" id="RHEA:15901"/>
        <dbReference type="ChEBI" id="CHEBI:58272"/>
        <dbReference type="ChEBI" id="CHEBI:58289"/>
        <dbReference type="EC" id="5.4.2.12"/>
    </reaction>
</comment>
<dbReference type="SUPFAM" id="SSF64158">
    <property type="entry name" value="2,3-Bisphosphoglycerate-independent phosphoglycerate mutase, substrate-binding domain"/>
    <property type="match status" value="1"/>
</dbReference>
<evidence type="ECO:0000259" key="14">
    <source>
        <dbReference type="Pfam" id="PF01676"/>
    </source>
</evidence>
<comment type="pathway">
    <text evidence="2 10">Carbohydrate degradation; glycolysis; pyruvate from D-glyceraldehyde 3-phosphate: step 3/5.</text>
</comment>
<dbReference type="EMBL" id="CP009517">
    <property type="protein sequence ID" value="AKB81705.1"/>
    <property type="molecule type" value="Genomic_DNA"/>
</dbReference>
<feature type="binding site" evidence="10 12">
    <location>
        <begin position="264"/>
        <end position="267"/>
    </location>
    <ligand>
        <name>substrate</name>
    </ligand>
</feature>
<feature type="active site" description="Phosphoserine intermediate" evidence="10 11">
    <location>
        <position position="64"/>
    </location>
</feature>
<evidence type="ECO:0000256" key="7">
    <source>
        <dbReference type="ARBA" id="ARBA00023211"/>
    </source>
</evidence>
<feature type="binding site" evidence="10 13">
    <location>
        <position position="14"/>
    </location>
    <ligand>
        <name>Mn(2+)</name>
        <dbReference type="ChEBI" id="CHEBI:29035"/>
        <label>2</label>
    </ligand>
</feature>
<dbReference type="CDD" id="cd16010">
    <property type="entry name" value="iPGM"/>
    <property type="match status" value="1"/>
</dbReference>
<dbReference type="SUPFAM" id="SSF53649">
    <property type="entry name" value="Alkaline phosphatase-like"/>
    <property type="match status" value="1"/>
</dbReference>
<dbReference type="Pfam" id="PF06415">
    <property type="entry name" value="iPGM_N"/>
    <property type="match status" value="1"/>
</dbReference>
<proteinExistence type="inferred from homology"/>
<gene>
    <name evidence="10" type="primary">gpmI</name>
    <name evidence="16" type="ORF">MSBR3_1127</name>
</gene>
<feature type="binding site" evidence="10 13">
    <location>
        <position position="404"/>
    </location>
    <ligand>
        <name>Mn(2+)</name>
        <dbReference type="ChEBI" id="CHEBI:29035"/>
        <label>1</label>
    </ligand>
</feature>
<keyword evidence="6 10" id="KW-0324">Glycolysis</keyword>
<feature type="domain" description="BPG-independent PGAM N-terminal" evidence="15">
    <location>
        <begin position="84"/>
        <end position="301"/>
    </location>
</feature>
<dbReference type="UniPathway" id="UPA00109">
    <property type="reaction ID" value="UER00186"/>
</dbReference>
<dbReference type="GO" id="GO:0030145">
    <property type="term" value="F:manganese ion binding"/>
    <property type="evidence" value="ECO:0007669"/>
    <property type="project" value="UniProtKB-UniRule"/>
</dbReference>
<evidence type="ECO:0000256" key="1">
    <source>
        <dbReference type="ARBA" id="ARBA00000370"/>
    </source>
</evidence>
<dbReference type="GeneID" id="24788638"/>
<evidence type="ECO:0000256" key="6">
    <source>
        <dbReference type="ARBA" id="ARBA00023152"/>
    </source>
</evidence>
<dbReference type="EC" id="5.4.2.12" evidence="4 10"/>
<dbReference type="GO" id="GO:0004619">
    <property type="term" value="F:phosphoglycerate mutase activity"/>
    <property type="evidence" value="ECO:0007669"/>
    <property type="project" value="UniProtKB-UniRule"/>
</dbReference>
<comment type="function">
    <text evidence="10">Catalyzes the interconversion of 2-phosphoglycerate and 3-phosphoglycerate.</text>
</comment>
<evidence type="ECO:0000256" key="9">
    <source>
        <dbReference type="ARBA" id="ARBA00071648"/>
    </source>
</evidence>
<evidence type="ECO:0000256" key="11">
    <source>
        <dbReference type="PIRSR" id="PIRSR001492-1"/>
    </source>
</evidence>
<dbReference type="Proteomes" id="UP000033066">
    <property type="component" value="Chromosome"/>
</dbReference>
<evidence type="ECO:0000256" key="8">
    <source>
        <dbReference type="ARBA" id="ARBA00023235"/>
    </source>
</evidence>
<dbReference type="Gene3D" id="3.40.720.10">
    <property type="entry name" value="Alkaline Phosphatase, subunit A"/>
    <property type="match status" value="1"/>
</dbReference>
<feature type="domain" description="Metalloenzyme" evidence="14">
    <location>
        <begin position="7"/>
        <end position="501"/>
    </location>
</feature>
<dbReference type="PATRIC" id="fig|1434107.4.peg.1488"/>
<feature type="binding site" evidence="10 12">
    <location>
        <position position="193"/>
    </location>
    <ligand>
        <name>substrate</name>
    </ligand>
</feature>
<keyword evidence="7 10" id="KW-0464">Manganese</keyword>
<dbReference type="FunFam" id="3.40.720.10:FF:000001">
    <property type="entry name" value="2,3-bisphosphoglycerate-independent phosphoglycerate mutase"/>
    <property type="match status" value="1"/>
</dbReference>
<protein>
    <recommendedName>
        <fullName evidence="9 10">2,3-bisphosphoglycerate-independent phosphoglycerate mutase</fullName>
        <shortName evidence="10">BPG-independent PGAM</shortName>
        <shortName evidence="10">Phosphoglyceromutase</shortName>
        <shortName evidence="10">iPGM</shortName>
        <ecNumber evidence="4 10">5.4.2.12</ecNumber>
    </recommendedName>
</protein>
<evidence type="ECO:0000256" key="13">
    <source>
        <dbReference type="PIRSR" id="PIRSR001492-3"/>
    </source>
</evidence>
<comment type="similarity">
    <text evidence="3 10">Belongs to the BPG-independent phosphoglycerate mutase family.</text>
</comment>
<keyword evidence="5 10" id="KW-0479">Metal-binding</keyword>
<feature type="binding site" evidence="10 12">
    <location>
        <begin position="155"/>
        <end position="156"/>
    </location>
    <ligand>
        <name>substrate</name>
    </ligand>
</feature>
<evidence type="ECO:0000256" key="12">
    <source>
        <dbReference type="PIRSR" id="PIRSR001492-2"/>
    </source>
</evidence>
<dbReference type="HOGENOM" id="CLU_026099_2_0_2"/>
<evidence type="ECO:0000259" key="15">
    <source>
        <dbReference type="Pfam" id="PF06415"/>
    </source>
</evidence>
<feature type="binding site" evidence="10 12">
    <location>
        <position position="187"/>
    </location>
    <ligand>
        <name>substrate</name>
    </ligand>
</feature>
<name>A0A0E3WVX9_METBA</name>
<evidence type="ECO:0000313" key="16">
    <source>
        <dbReference type="EMBL" id="AKB81705.1"/>
    </source>
</evidence>
<feature type="binding site" evidence="10 12">
    <location>
        <position position="337"/>
    </location>
    <ligand>
        <name>substrate</name>
    </ligand>
</feature>
<sequence>MTQARRPLMLIILDGWGYRKAKEGNAVLTARTPNLDRLEKEYPWCFLKASGEAVGLPKGMMGNSEVGHLTIGAGRTVNQDLTRINLSIRKGDFFKNQVFLSAISNVKANNSCLHLMGLASYGGIHSYMPHLYALIKLAQEKGLEKVYIHAFLDGRDEPPKAALGDIKELDAFCKEHGSAKIATVSGRYYAMDRDKRWDRTKLAYDALTRGIAPYTAPNPETAVSNAYTRGETDEFVKPTIITDQAGKPIATVQNKDSVIFFNFRADRARQITWAFVKDDFDGFMREKRPEVYFVCMTQYDETLDVPVAFPPVKLENVLGEVLSKHGLIQLRIAETEKYAHVTYFLNGGEEKRYRGEDRCLIPSPKIATYDLKPEMSAYEITDEVIRRVRSGKYDVIVLNFANMDMVGHSGIFEATVKAVEAVDKCIGRIVEALKEKGGVALITADHGNAEEMIDSKTGEPRTAHTSNPVKCIYFGNSEVKALKNGKLSDVAPTILELLDISKPPEMTGKSLLVKK</sequence>
<dbReference type="GO" id="GO:0005737">
    <property type="term" value="C:cytoplasm"/>
    <property type="evidence" value="ECO:0007669"/>
    <property type="project" value="InterPro"/>
</dbReference>
<feature type="binding site" evidence="10 13">
    <location>
        <position position="446"/>
    </location>
    <ligand>
        <name>Mn(2+)</name>
        <dbReference type="ChEBI" id="CHEBI:29035"/>
        <label>2</label>
    </ligand>
</feature>
<dbReference type="FunFam" id="3.40.1450.10:FF:000001">
    <property type="entry name" value="2,3-bisphosphoglycerate-independent phosphoglycerate mutase"/>
    <property type="match status" value="1"/>
</dbReference>
<dbReference type="PANTHER" id="PTHR31637:SF0">
    <property type="entry name" value="2,3-BISPHOSPHOGLYCERATE-INDEPENDENT PHOSPHOGLYCERATE MUTASE"/>
    <property type="match status" value="1"/>
</dbReference>
<dbReference type="Pfam" id="PF01676">
    <property type="entry name" value="Metalloenzyme"/>
    <property type="match status" value="1"/>
</dbReference>
<dbReference type="InterPro" id="IPR011258">
    <property type="entry name" value="BPG-indep_PGM_N"/>
</dbReference>
<evidence type="ECO:0000256" key="5">
    <source>
        <dbReference type="ARBA" id="ARBA00022723"/>
    </source>
</evidence>
<dbReference type="InterPro" id="IPR017850">
    <property type="entry name" value="Alkaline_phosphatase_core_sf"/>
</dbReference>
<dbReference type="STRING" id="1434107.MSBR3_1127"/>
<dbReference type="Gene3D" id="3.40.1450.10">
    <property type="entry name" value="BPG-independent phosphoglycerate mutase, domain B"/>
    <property type="match status" value="1"/>
</dbReference>
<dbReference type="NCBIfam" id="TIGR01307">
    <property type="entry name" value="pgm_bpd_ind"/>
    <property type="match status" value="1"/>
</dbReference>
<accession>A0A0E3WVX9</accession>
<reference evidence="16" key="1">
    <citation type="submission" date="2014-07" db="EMBL/GenBank/DDBJ databases">
        <title>Methanogenic archaea and the global carbon cycle.</title>
        <authorList>
            <person name="Henriksen J.R."/>
            <person name="Luke J."/>
            <person name="Reinhart S."/>
            <person name="Benedict M.N."/>
            <person name="Youngblut N.D."/>
            <person name="Metcalf M.E."/>
            <person name="Whitaker R.J."/>
            <person name="Metcalf W.W."/>
        </authorList>
    </citation>
    <scope>NUCLEOTIDE SEQUENCE [LARGE SCALE GENOMIC DNA]</scope>
    <source>
        <strain evidence="16">3</strain>
    </source>
</reference>
<feature type="binding site" evidence="10 13">
    <location>
        <position position="464"/>
    </location>
    <ligand>
        <name>Mn(2+)</name>
        <dbReference type="ChEBI" id="CHEBI:29035"/>
        <label>1</label>
    </ligand>
</feature>
<evidence type="ECO:0000256" key="3">
    <source>
        <dbReference type="ARBA" id="ARBA00008819"/>
    </source>
</evidence>
<feature type="binding site" evidence="10 13">
    <location>
        <position position="64"/>
    </location>
    <ligand>
        <name>Mn(2+)</name>
        <dbReference type="ChEBI" id="CHEBI:29035"/>
        <label>2</label>
    </ligand>
</feature>
<evidence type="ECO:0000256" key="4">
    <source>
        <dbReference type="ARBA" id="ARBA00012026"/>
    </source>
</evidence>
<dbReference type="PIRSF" id="PIRSF001492">
    <property type="entry name" value="IPGAM"/>
    <property type="match status" value="1"/>
</dbReference>
<evidence type="ECO:0000313" key="17">
    <source>
        <dbReference type="Proteomes" id="UP000033066"/>
    </source>
</evidence>
<keyword evidence="17" id="KW-1185">Reference proteome</keyword>